<dbReference type="FunFam" id="3.50.4.10:FF:000002">
    <property type="entry name" value="G-type lectin S-receptor-like serine/threonine-protein kinase"/>
    <property type="match status" value="1"/>
</dbReference>
<gene>
    <name evidence="24" type="ORF">M8C21_019890</name>
</gene>
<evidence type="ECO:0000256" key="17">
    <source>
        <dbReference type="ARBA" id="ARBA00023170"/>
    </source>
</evidence>
<dbReference type="GO" id="GO:0005524">
    <property type="term" value="F:ATP binding"/>
    <property type="evidence" value="ECO:0007669"/>
    <property type="project" value="UniProtKB-KW"/>
</dbReference>
<dbReference type="InterPro" id="IPR001480">
    <property type="entry name" value="Bulb-type_lectin_dom"/>
</dbReference>
<keyword evidence="25" id="KW-1185">Reference proteome</keyword>
<dbReference type="InterPro" id="IPR008271">
    <property type="entry name" value="Ser/Thr_kinase_AS"/>
</dbReference>
<evidence type="ECO:0000259" key="23">
    <source>
        <dbReference type="PROSITE" id="PS50948"/>
    </source>
</evidence>
<dbReference type="FunFam" id="3.30.200.20:FF:000195">
    <property type="entry name" value="G-type lectin S-receptor-like serine/threonine-protein kinase"/>
    <property type="match status" value="1"/>
</dbReference>
<dbReference type="Pfam" id="PF01453">
    <property type="entry name" value="B_lectin"/>
    <property type="match status" value="1"/>
</dbReference>
<keyword evidence="12" id="KW-0418">Kinase</keyword>
<dbReference type="PROSITE" id="PS50927">
    <property type="entry name" value="BULB_LECTIN"/>
    <property type="match status" value="1"/>
</dbReference>
<dbReference type="EMBL" id="JAMZMK010007281">
    <property type="protein sequence ID" value="KAI7745339.1"/>
    <property type="molecule type" value="Genomic_DNA"/>
</dbReference>
<dbReference type="PROSITE" id="PS00108">
    <property type="entry name" value="PROTEIN_KINASE_ST"/>
    <property type="match status" value="1"/>
</dbReference>
<sequence>ASMMKHIGKVDNFHQIERTNIDMFNILYVNGGKRSDQDQVDLLLHCRRDTLSPDQTVRYNETIVSPQETFELGFFGPGKSTNLYVGIWYKKIPNRTVVWVANRNTPLTHNSSELSLTLQGVLILRDATKGNIVWSSANSSTTLVKNPIGQLLDNGNFIIHGEGEGINKKDPIWQSFDVTADTLLPGEKLGWNLVTGFDRQVVSWKSDDDPALGEFSFRVDARGYPQLMKMKDHNISSRGGPWNAQGFSGIPYLKPNPFYNFTFVVNQREIYYQYDLIDTSAITRLVLQPNGHLERWLWIDSKQEWNYYNSPQKDICDEYAVCGPFGSCNIDNSPGFEPTSPDQWRTTDWSQGCRHTVPLNCDPGEGFNKYSNLKLPDTQKSWYNKTMTLVECEKMCKSNCSCTAYTNLNISRTGNGCLLWFGDLIDIRTYVEGGDTIYIRFSASELENVSNKPTLRCLFQFTGIPGNKWGDDPENRGGDEDLELPLFGLSTLLTATNNFSTDNRLGEGGFGPVYKGVLEDGKEIAVKRLAKTSTQGLREFKNEVILISKLQHRNLVKLLGCCIEKTEKMLVYEYMRNKGLDSFIFDKTQSKLLDWTARYHIIIGIARGLLYLHQDSRLRIIHRDLKVSNVLLDKDMNPKISDFGTARSFGGNQIESNTNRVVGTYGYMAPEYAGDGTFSIKSDVYSFGVLVLEIVCGEKNRGFANKEHCNNLIGHVFVHK</sequence>
<evidence type="ECO:0000256" key="14">
    <source>
        <dbReference type="ARBA" id="ARBA00022989"/>
    </source>
</evidence>
<dbReference type="Pfam" id="PF08276">
    <property type="entry name" value="PAN_2"/>
    <property type="match status" value="1"/>
</dbReference>
<dbReference type="AlphaFoldDB" id="A0AAD5CR79"/>
<evidence type="ECO:0000256" key="18">
    <source>
        <dbReference type="ARBA" id="ARBA00023180"/>
    </source>
</evidence>
<evidence type="ECO:0000259" key="22">
    <source>
        <dbReference type="PROSITE" id="PS50927"/>
    </source>
</evidence>
<keyword evidence="15" id="KW-0472">Membrane</keyword>
<evidence type="ECO:0000256" key="7">
    <source>
        <dbReference type="ARBA" id="ARBA00022553"/>
    </source>
</evidence>
<comment type="caution">
    <text evidence="24">The sequence shown here is derived from an EMBL/GenBank/DDBJ whole genome shotgun (WGS) entry which is preliminary data.</text>
</comment>
<keyword evidence="7" id="KW-0597">Phosphoprotein</keyword>
<evidence type="ECO:0000313" key="24">
    <source>
        <dbReference type="EMBL" id="KAI7745339.1"/>
    </source>
</evidence>
<keyword evidence="8" id="KW-0808">Transferase</keyword>
<evidence type="ECO:0000256" key="6">
    <source>
        <dbReference type="ARBA" id="ARBA00022527"/>
    </source>
</evidence>
<organism evidence="24 25">
    <name type="scientific">Ambrosia artemisiifolia</name>
    <name type="common">Common ragweed</name>
    <dbReference type="NCBI Taxonomy" id="4212"/>
    <lineage>
        <taxon>Eukaryota</taxon>
        <taxon>Viridiplantae</taxon>
        <taxon>Streptophyta</taxon>
        <taxon>Embryophyta</taxon>
        <taxon>Tracheophyta</taxon>
        <taxon>Spermatophyta</taxon>
        <taxon>Magnoliopsida</taxon>
        <taxon>eudicotyledons</taxon>
        <taxon>Gunneridae</taxon>
        <taxon>Pentapetalae</taxon>
        <taxon>asterids</taxon>
        <taxon>campanulids</taxon>
        <taxon>Asterales</taxon>
        <taxon>Asteraceae</taxon>
        <taxon>Asteroideae</taxon>
        <taxon>Heliantheae alliance</taxon>
        <taxon>Heliantheae</taxon>
        <taxon>Ambrosia</taxon>
    </lineage>
</organism>
<dbReference type="SMART" id="SM00220">
    <property type="entry name" value="S_TKc"/>
    <property type="match status" value="1"/>
</dbReference>
<protein>
    <recommendedName>
        <fullName evidence="4">non-specific serine/threonine protein kinase</fullName>
        <ecNumber evidence="4">2.7.11.1</ecNumber>
    </recommendedName>
</protein>
<dbReference type="SMART" id="SM00108">
    <property type="entry name" value="B_lectin"/>
    <property type="match status" value="1"/>
</dbReference>
<dbReference type="Gene3D" id="3.50.4.10">
    <property type="entry name" value="Hepatocyte Growth Factor"/>
    <property type="match status" value="1"/>
</dbReference>
<evidence type="ECO:0000256" key="4">
    <source>
        <dbReference type="ARBA" id="ARBA00012513"/>
    </source>
</evidence>
<keyword evidence="5" id="KW-1003">Cell membrane</keyword>
<evidence type="ECO:0000256" key="20">
    <source>
        <dbReference type="ARBA" id="ARBA00048679"/>
    </source>
</evidence>
<dbReference type="SMART" id="SM00473">
    <property type="entry name" value="PAN_AP"/>
    <property type="match status" value="1"/>
</dbReference>
<name>A0AAD5CR79_AMBAR</name>
<dbReference type="EC" id="2.7.11.1" evidence="4"/>
<keyword evidence="18" id="KW-0325">Glycoprotein</keyword>
<keyword evidence="10" id="KW-0732">Signal</keyword>
<keyword evidence="17" id="KW-0675">Receptor</keyword>
<comment type="subcellular location">
    <subcellularLocation>
        <location evidence="1">Cell membrane</location>
        <topology evidence="1">Single-pass type I membrane protein</topology>
    </subcellularLocation>
</comment>
<evidence type="ECO:0000256" key="15">
    <source>
        <dbReference type="ARBA" id="ARBA00023136"/>
    </source>
</evidence>
<dbReference type="Pfam" id="PF07714">
    <property type="entry name" value="PK_Tyr_Ser-Thr"/>
    <property type="match status" value="1"/>
</dbReference>
<dbReference type="Proteomes" id="UP001206925">
    <property type="component" value="Unassembled WGS sequence"/>
</dbReference>
<evidence type="ECO:0000259" key="21">
    <source>
        <dbReference type="PROSITE" id="PS50011"/>
    </source>
</evidence>
<dbReference type="GO" id="GO:0048544">
    <property type="term" value="P:recognition of pollen"/>
    <property type="evidence" value="ECO:0007669"/>
    <property type="project" value="InterPro"/>
</dbReference>
<dbReference type="GO" id="GO:0004674">
    <property type="term" value="F:protein serine/threonine kinase activity"/>
    <property type="evidence" value="ECO:0007669"/>
    <property type="project" value="UniProtKB-KW"/>
</dbReference>
<dbReference type="CDD" id="cd00028">
    <property type="entry name" value="B_lectin"/>
    <property type="match status" value="1"/>
</dbReference>
<dbReference type="InterPro" id="IPR000858">
    <property type="entry name" value="S_locus_glycoprot_dom"/>
</dbReference>
<evidence type="ECO:0000256" key="1">
    <source>
        <dbReference type="ARBA" id="ARBA00004251"/>
    </source>
</evidence>
<keyword evidence="13" id="KW-0067">ATP-binding</keyword>
<dbReference type="Gene3D" id="3.30.200.20">
    <property type="entry name" value="Phosphorylase Kinase, domain 1"/>
    <property type="match status" value="1"/>
</dbReference>
<evidence type="ECO:0000256" key="11">
    <source>
        <dbReference type="ARBA" id="ARBA00022741"/>
    </source>
</evidence>
<dbReference type="PROSITE" id="PS50948">
    <property type="entry name" value="PAN"/>
    <property type="match status" value="1"/>
</dbReference>
<dbReference type="InterPro" id="IPR011009">
    <property type="entry name" value="Kinase-like_dom_sf"/>
</dbReference>
<evidence type="ECO:0000256" key="16">
    <source>
        <dbReference type="ARBA" id="ARBA00023157"/>
    </source>
</evidence>
<evidence type="ECO:0000256" key="8">
    <source>
        <dbReference type="ARBA" id="ARBA00022679"/>
    </source>
</evidence>
<dbReference type="InterPro" id="IPR001245">
    <property type="entry name" value="Ser-Thr/Tyr_kinase_cat_dom"/>
</dbReference>
<dbReference type="FunFam" id="1.10.510.10:FF:000240">
    <property type="entry name" value="Lectin-domain containing receptor kinase A4.3"/>
    <property type="match status" value="1"/>
</dbReference>
<dbReference type="GO" id="GO:0005886">
    <property type="term" value="C:plasma membrane"/>
    <property type="evidence" value="ECO:0007669"/>
    <property type="project" value="UniProtKB-SubCell"/>
</dbReference>
<dbReference type="Gene3D" id="2.90.10.10">
    <property type="entry name" value="Bulb-type lectin domain"/>
    <property type="match status" value="1"/>
</dbReference>
<keyword evidence="6" id="KW-0723">Serine/threonine-protein kinase</keyword>
<keyword evidence="16" id="KW-1015">Disulfide bond</keyword>
<dbReference type="Pfam" id="PF00954">
    <property type="entry name" value="S_locus_glycop"/>
    <property type="match status" value="1"/>
</dbReference>
<comment type="similarity">
    <text evidence="3">In the C-terminal section; belongs to the protein kinase superfamily. Ser/Thr protein kinase family.</text>
</comment>
<comment type="catalytic activity">
    <reaction evidence="19">
        <text>L-threonyl-[protein] + ATP = O-phospho-L-threonyl-[protein] + ADP + H(+)</text>
        <dbReference type="Rhea" id="RHEA:46608"/>
        <dbReference type="Rhea" id="RHEA-COMP:11060"/>
        <dbReference type="Rhea" id="RHEA-COMP:11605"/>
        <dbReference type="ChEBI" id="CHEBI:15378"/>
        <dbReference type="ChEBI" id="CHEBI:30013"/>
        <dbReference type="ChEBI" id="CHEBI:30616"/>
        <dbReference type="ChEBI" id="CHEBI:61977"/>
        <dbReference type="ChEBI" id="CHEBI:456216"/>
        <dbReference type="EC" id="2.7.11.1"/>
    </reaction>
</comment>
<feature type="domain" description="Apple" evidence="23">
    <location>
        <begin position="361"/>
        <end position="443"/>
    </location>
</feature>
<comment type="catalytic activity">
    <reaction evidence="20">
        <text>L-seryl-[protein] + ATP = O-phospho-L-seryl-[protein] + ADP + H(+)</text>
        <dbReference type="Rhea" id="RHEA:17989"/>
        <dbReference type="Rhea" id="RHEA-COMP:9863"/>
        <dbReference type="Rhea" id="RHEA-COMP:11604"/>
        <dbReference type="ChEBI" id="CHEBI:15378"/>
        <dbReference type="ChEBI" id="CHEBI:29999"/>
        <dbReference type="ChEBI" id="CHEBI:30616"/>
        <dbReference type="ChEBI" id="CHEBI:83421"/>
        <dbReference type="ChEBI" id="CHEBI:456216"/>
        <dbReference type="EC" id="2.7.11.1"/>
    </reaction>
</comment>
<evidence type="ECO:0000256" key="5">
    <source>
        <dbReference type="ARBA" id="ARBA00022475"/>
    </source>
</evidence>
<evidence type="ECO:0000256" key="2">
    <source>
        <dbReference type="ARBA" id="ARBA00008536"/>
    </source>
</evidence>
<dbReference type="CDD" id="cd01098">
    <property type="entry name" value="PAN_AP_plant"/>
    <property type="match status" value="1"/>
</dbReference>
<evidence type="ECO:0000256" key="3">
    <source>
        <dbReference type="ARBA" id="ARBA00010217"/>
    </source>
</evidence>
<dbReference type="Gene3D" id="1.10.510.10">
    <property type="entry name" value="Transferase(Phosphotransferase) domain 1"/>
    <property type="match status" value="1"/>
</dbReference>
<dbReference type="InterPro" id="IPR024171">
    <property type="entry name" value="SRK-like_kinase"/>
</dbReference>
<evidence type="ECO:0000256" key="12">
    <source>
        <dbReference type="ARBA" id="ARBA00022777"/>
    </source>
</evidence>
<evidence type="ECO:0000256" key="10">
    <source>
        <dbReference type="ARBA" id="ARBA00022729"/>
    </source>
</evidence>
<dbReference type="PIRSF" id="PIRSF000641">
    <property type="entry name" value="SRK"/>
    <property type="match status" value="1"/>
</dbReference>
<feature type="domain" description="Protein kinase" evidence="21">
    <location>
        <begin position="499"/>
        <end position="720"/>
    </location>
</feature>
<evidence type="ECO:0000313" key="25">
    <source>
        <dbReference type="Proteomes" id="UP001206925"/>
    </source>
</evidence>
<dbReference type="InterPro" id="IPR003609">
    <property type="entry name" value="Pan_app"/>
</dbReference>
<evidence type="ECO:0000256" key="9">
    <source>
        <dbReference type="ARBA" id="ARBA00022692"/>
    </source>
</evidence>
<reference evidence="24" key="1">
    <citation type="submission" date="2022-06" db="EMBL/GenBank/DDBJ databases">
        <title>Uncovering the hologenomic basis of an extraordinary plant invasion.</title>
        <authorList>
            <person name="Bieker V.C."/>
            <person name="Martin M.D."/>
            <person name="Gilbert T."/>
            <person name="Hodgins K."/>
            <person name="Battlay P."/>
            <person name="Petersen B."/>
            <person name="Wilson J."/>
        </authorList>
    </citation>
    <scope>NUCLEOTIDE SEQUENCE</scope>
    <source>
        <strain evidence="24">AA19_3_7</strain>
        <tissue evidence="24">Leaf</tissue>
    </source>
</reference>
<dbReference type="PANTHER" id="PTHR32444">
    <property type="entry name" value="BULB-TYPE LECTIN DOMAIN-CONTAINING PROTEIN"/>
    <property type="match status" value="1"/>
</dbReference>
<proteinExistence type="inferred from homology"/>
<evidence type="ECO:0000256" key="13">
    <source>
        <dbReference type="ARBA" id="ARBA00022840"/>
    </source>
</evidence>
<feature type="domain" description="Bulb-type lectin" evidence="22">
    <location>
        <begin position="48"/>
        <end position="172"/>
    </location>
</feature>
<dbReference type="GO" id="GO:0002229">
    <property type="term" value="P:defense response to oomycetes"/>
    <property type="evidence" value="ECO:0007669"/>
    <property type="project" value="UniProtKB-ARBA"/>
</dbReference>
<keyword evidence="14" id="KW-1133">Transmembrane helix</keyword>
<keyword evidence="9" id="KW-0812">Transmembrane</keyword>
<dbReference type="PROSITE" id="PS50011">
    <property type="entry name" value="PROTEIN_KINASE_DOM"/>
    <property type="match status" value="1"/>
</dbReference>
<keyword evidence="11" id="KW-0547">Nucleotide-binding</keyword>
<evidence type="ECO:0000256" key="19">
    <source>
        <dbReference type="ARBA" id="ARBA00047899"/>
    </source>
</evidence>
<comment type="similarity">
    <text evidence="2">In the N-terminal section; belongs to the leguminous lectin family.</text>
</comment>
<accession>A0AAD5CR79</accession>
<dbReference type="InterPro" id="IPR000719">
    <property type="entry name" value="Prot_kinase_dom"/>
</dbReference>
<dbReference type="SUPFAM" id="SSF56112">
    <property type="entry name" value="Protein kinase-like (PK-like)"/>
    <property type="match status" value="1"/>
</dbReference>
<dbReference type="SUPFAM" id="SSF51110">
    <property type="entry name" value="alpha-D-mannose-specific plant lectins"/>
    <property type="match status" value="1"/>
</dbReference>
<feature type="non-terminal residue" evidence="24">
    <location>
        <position position="1"/>
    </location>
</feature>
<dbReference type="InterPro" id="IPR036426">
    <property type="entry name" value="Bulb-type_lectin_dom_sf"/>
</dbReference>
<dbReference type="PANTHER" id="PTHR32444:SF98">
    <property type="entry name" value="RECEPTOR-LIKE SERINE_THREONINE-PROTEIN KINASE"/>
    <property type="match status" value="1"/>
</dbReference>